<dbReference type="AlphaFoldDB" id="A0A2M8EJW1"/>
<proteinExistence type="inferred from homology"/>
<dbReference type="PROSITE" id="PS51374">
    <property type="entry name" value="NDPK_LIKE"/>
    <property type="match status" value="1"/>
</dbReference>
<dbReference type="SUPFAM" id="SSF54919">
    <property type="entry name" value="Nucleoside diphosphate kinase, NDK"/>
    <property type="match status" value="1"/>
</dbReference>
<accession>A0A2M8EJW1</accession>
<dbReference type="GO" id="GO:0004550">
    <property type="term" value="F:nucleoside diphosphate kinase activity"/>
    <property type="evidence" value="ECO:0007669"/>
    <property type="project" value="UniProtKB-EC"/>
</dbReference>
<evidence type="ECO:0000256" key="2">
    <source>
        <dbReference type="ARBA" id="ARBA00008142"/>
    </source>
</evidence>
<evidence type="ECO:0000256" key="3">
    <source>
        <dbReference type="ARBA" id="ARBA00012966"/>
    </source>
</evidence>
<protein>
    <recommendedName>
        <fullName evidence="3">nucleoside-diphosphate kinase</fullName>
        <ecNumber evidence="3">2.7.4.6</ecNumber>
    </recommendedName>
</protein>
<dbReference type="PANTHER" id="PTHR11349">
    <property type="entry name" value="NUCLEOSIDE DIPHOSPHATE KINASE"/>
    <property type="match status" value="1"/>
</dbReference>
<keyword evidence="5 8" id="KW-0418">Kinase</keyword>
<feature type="domain" description="Nucleoside diphosphate kinase-like" evidence="7">
    <location>
        <begin position="2"/>
        <end position="181"/>
    </location>
</feature>
<evidence type="ECO:0000256" key="6">
    <source>
        <dbReference type="PROSITE-ProRule" id="PRU00706"/>
    </source>
</evidence>
<dbReference type="InterPro" id="IPR034907">
    <property type="entry name" value="NDK-like_dom"/>
</dbReference>
<keyword evidence="4 8" id="KW-0808">Transferase</keyword>
<evidence type="ECO:0000256" key="5">
    <source>
        <dbReference type="ARBA" id="ARBA00022777"/>
    </source>
</evidence>
<dbReference type="Gene3D" id="3.30.70.141">
    <property type="entry name" value="Nucleoside diphosphate kinase-like domain"/>
    <property type="match status" value="1"/>
</dbReference>
<dbReference type="SMART" id="SM00562">
    <property type="entry name" value="NDK"/>
    <property type="match status" value="1"/>
</dbReference>
<gene>
    <name evidence="8" type="ORF">CO059_00840</name>
</gene>
<comment type="similarity">
    <text evidence="2 6">Belongs to the NDK family.</text>
</comment>
<name>A0A2M8EJW1_UNCKA</name>
<evidence type="ECO:0000313" key="8">
    <source>
        <dbReference type="EMBL" id="PJC23033.1"/>
    </source>
</evidence>
<dbReference type="Proteomes" id="UP000228781">
    <property type="component" value="Unassembled WGS sequence"/>
</dbReference>
<comment type="caution">
    <text evidence="8">The sequence shown here is derived from an EMBL/GenBank/DDBJ whole genome shotgun (WGS) entry which is preliminary data.</text>
</comment>
<reference evidence="9" key="1">
    <citation type="submission" date="2017-09" db="EMBL/GenBank/DDBJ databases">
        <title>Depth-based differentiation of microbial function through sediment-hosted aquifers and enrichment of novel symbionts in the deep terrestrial subsurface.</title>
        <authorList>
            <person name="Probst A.J."/>
            <person name="Ladd B."/>
            <person name="Jarett J.K."/>
            <person name="Geller-Mcgrath D.E."/>
            <person name="Sieber C.M.K."/>
            <person name="Emerson J.B."/>
            <person name="Anantharaman K."/>
            <person name="Thomas B.C."/>
            <person name="Malmstrom R."/>
            <person name="Stieglmeier M."/>
            <person name="Klingl A."/>
            <person name="Woyke T."/>
            <person name="Ryan C.M."/>
            <person name="Banfield J.F."/>
        </authorList>
    </citation>
    <scope>NUCLEOTIDE SEQUENCE [LARGE SCALE GENOMIC DNA]</scope>
</reference>
<organism evidence="8 9">
    <name type="scientific">candidate division WWE3 bacterium CG_4_9_14_0_2_um_filter_48_10</name>
    <dbReference type="NCBI Taxonomy" id="1975078"/>
    <lineage>
        <taxon>Bacteria</taxon>
        <taxon>Katanobacteria</taxon>
    </lineage>
</organism>
<sequence length="181" mass="20325">MTERTVVIFKPDAVERGLVGEILSRFEEAGLRIVGSKTVQVDEEFVSHHYPDKEDFLRGMGLKTFQNYAEYGLDPKKELGTDDPLKIGRQIRRWNMEFLSKGPVIAFVLEGNHAVANVRKLVGATIPSLAAPGTIRGDYSTDSAIKANREKRAIQNLVHASGSLEEAKEELKLWFKDRELV</sequence>
<dbReference type="EC" id="2.7.4.6" evidence="3"/>
<comment type="cofactor">
    <cofactor evidence="1">
        <name>Mg(2+)</name>
        <dbReference type="ChEBI" id="CHEBI:18420"/>
    </cofactor>
</comment>
<evidence type="ECO:0000259" key="7">
    <source>
        <dbReference type="SMART" id="SM00562"/>
    </source>
</evidence>
<dbReference type="Pfam" id="PF00334">
    <property type="entry name" value="NDK"/>
    <property type="match status" value="2"/>
</dbReference>
<comment type="caution">
    <text evidence="6">Lacks conserved residue(s) required for the propagation of feature annotation.</text>
</comment>
<dbReference type="EMBL" id="PFSK01000012">
    <property type="protein sequence ID" value="PJC23033.1"/>
    <property type="molecule type" value="Genomic_DNA"/>
</dbReference>
<evidence type="ECO:0000256" key="4">
    <source>
        <dbReference type="ARBA" id="ARBA00022679"/>
    </source>
</evidence>
<dbReference type="InterPro" id="IPR036850">
    <property type="entry name" value="NDK-like_dom_sf"/>
</dbReference>
<dbReference type="CDD" id="cd04413">
    <property type="entry name" value="NDPk_I"/>
    <property type="match status" value="1"/>
</dbReference>
<evidence type="ECO:0000256" key="1">
    <source>
        <dbReference type="ARBA" id="ARBA00001946"/>
    </source>
</evidence>
<evidence type="ECO:0000313" key="9">
    <source>
        <dbReference type="Proteomes" id="UP000228781"/>
    </source>
</evidence>